<organism evidence="1 2">
    <name type="scientific">Alkaliphilus peptidifermentans DSM 18978</name>
    <dbReference type="NCBI Taxonomy" id="1120976"/>
    <lineage>
        <taxon>Bacteria</taxon>
        <taxon>Bacillati</taxon>
        <taxon>Bacillota</taxon>
        <taxon>Clostridia</taxon>
        <taxon>Peptostreptococcales</taxon>
        <taxon>Natronincolaceae</taxon>
        <taxon>Alkaliphilus</taxon>
    </lineage>
</organism>
<protein>
    <submittedName>
        <fullName evidence="1">Uncharacterized protein</fullName>
    </submittedName>
</protein>
<dbReference type="RefSeq" id="WP_176758873.1">
    <property type="nucleotide sequence ID" value="NZ_FMUS01000005.1"/>
</dbReference>
<sequence length="52" mass="6195">MNKFKAFNEENNKDNCLDEVIIKRLKDEEVRLEINKIIPGDYYISFSICDIL</sequence>
<name>A0A1G5E734_9FIRM</name>
<dbReference type="EMBL" id="FMUS01000005">
    <property type="protein sequence ID" value="SCY22833.1"/>
    <property type="molecule type" value="Genomic_DNA"/>
</dbReference>
<evidence type="ECO:0000313" key="2">
    <source>
        <dbReference type="Proteomes" id="UP000198636"/>
    </source>
</evidence>
<keyword evidence="2" id="KW-1185">Reference proteome</keyword>
<dbReference type="AlphaFoldDB" id="A0A1G5E734"/>
<gene>
    <name evidence="1" type="ORF">SAMN03080606_01072</name>
</gene>
<dbReference type="STRING" id="1120976.SAMN03080606_01072"/>
<proteinExistence type="predicted"/>
<dbReference type="Proteomes" id="UP000198636">
    <property type="component" value="Unassembled WGS sequence"/>
</dbReference>
<accession>A0A1G5E734</accession>
<evidence type="ECO:0000313" key="1">
    <source>
        <dbReference type="EMBL" id="SCY22833.1"/>
    </source>
</evidence>
<reference evidence="1 2" key="1">
    <citation type="submission" date="2016-10" db="EMBL/GenBank/DDBJ databases">
        <authorList>
            <person name="de Groot N.N."/>
        </authorList>
    </citation>
    <scope>NUCLEOTIDE SEQUENCE [LARGE SCALE GENOMIC DNA]</scope>
    <source>
        <strain evidence="1 2">DSM 18978</strain>
    </source>
</reference>